<keyword evidence="1" id="KW-0175">Coiled coil</keyword>
<keyword evidence="2" id="KW-1133">Transmembrane helix</keyword>
<feature type="transmembrane region" description="Helical" evidence="2">
    <location>
        <begin position="133"/>
        <end position="153"/>
    </location>
</feature>
<evidence type="ECO:0000256" key="1">
    <source>
        <dbReference type="SAM" id="Coils"/>
    </source>
</evidence>
<feature type="transmembrane region" description="Helical" evidence="2">
    <location>
        <begin position="12"/>
        <end position="43"/>
    </location>
</feature>
<evidence type="ECO:0000313" key="4">
    <source>
        <dbReference type="Proteomes" id="UP001440984"/>
    </source>
</evidence>
<keyword evidence="2" id="KW-0812">Transmembrane</keyword>
<protein>
    <submittedName>
        <fullName evidence="3">Uncharacterized protein</fullName>
    </submittedName>
</protein>
<dbReference type="RefSeq" id="WP_348955418.1">
    <property type="nucleotide sequence ID" value="NZ_JBDZYD010000015.1"/>
</dbReference>
<feature type="transmembrane region" description="Helical" evidence="2">
    <location>
        <begin position="55"/>
        <end position="77"/>
    </location>
</feature>
<dbReference type="EMBL" id="JBDZYD010000015">
    <property type="protein sequence ID" value="MEQ0564354.1"/>
    <property type="molecule type" value="Genomic_DNA"/>
</dbReference>
<evidence type="ECO:0000256" key="2">
    <source>
        <dbReference type="SAM" id="Phobius"/>
    </source>
</evidence>
<keyword evidence="2" id="KW-0472">Membrane</keyword>
<feature type="transmembrane region" description="Helical" evidence="2">
    <location>
        <begin position="98"/>
        <end position="118"/>
    </location>
</feature>
<feature type="coiled-coil region" evidence="1">
    <location>
        <begin position="168"/>
        <end position="202"/>
    </location>
</feature>
<sequence>MSRRKSGCGFWFLAWTFGLPFAAGAVAAVVMALTAPVIVPYLFTAEPAQFAEHQAGWWGFFGAAPFVALLLVARSAPKRRRRRRPPTTRQRWLAVRRLLVKAGVLLLVTDLTALVLLLNGNVAHGPNAAQQTAVLFGGSGIAAAVTLFALRLWDRWFPPGERVKPVSMAEVQAATVKAEQTLQKVRANNEHVSRLAAAVEQQLQSARATLDFAGLCELHWESRGCADNAYQYYDMSRDVARGLSGIVVRARATVTMRVRTEVDPVTGRRRRPNRAAMTAAATSLARTRARIGDEVSQGRTMVRNLNLRTADLKYSIRDNCGARGQRWYEELAARTEARRQAA</sequence>
<proteinExistence type="predicted"/>
<gene>
    <name evidence="3" type="ORF">ABJI51_35200</name>
</gene>
<comment type="caution">
    <text evidence="3">The sequence shown here is derived from an EMBL/GenBank/DDBJ whole genome shotgun (WGS) entry which is preliminary data.</text>
</comment>
<organism evidence="3 4">
    <name type="scientific">Amycolatopsis melonis</name>
    <dbReference type="NCBI Taxonomy" id="3156488"/>
    <lineage>
        <taxon>Bacteria</taxon>
        <taxon>Bacillati</taxon>
        <taxon>Actinomycetota</taxon>
        <taxon>Actinomycetes</taxon>
        <taxon>Pseudonocardiales</taxon>
        <taxon>Pseudonocardiaceae</taxon>
        <taxon>Amycolatopsis</taxon>
    </lineage>
</organism>
<keyword evidence="4" id="KW-1185">Reference proteome</keyword>
<name>A0ABV0LQY4_9PSEU</name>
<accession>A0ABV0LQY4</accession>
<reference evidence="3 4" key="1">
    <citation type="submission" date="2024-05" db="EMBL/GenBank/DDBJ databases">
        <authorList>
            <person name="Zhao H."/>
            <person name="Xu Y."/>
            <person name="Lin S."/>
            <person name="Spain J.C."/>
            <person name="Zhou N.-Y."/>
        </authorList>
    </citation>
    <scope>NUCLEOTIDE SEQUENCE [LARGE SCALE GENOMIC DNA]</scope>
    <source>
        <strain evidence="3 4">NEAU-NG30</strain>
    </source>
</reference>
<dbReference type="Proteomes" id="UP001440984">
    <property type="component" value="Unassembled WGS sequence"/>
</dbReference>
<evidence type="ECO:0000313" key="3">
    <source>
        <dbReference type="EMBL" id="MEQ0564354.1"/>
    </source>
</evidence>